<comment type="subcellular location">
    <subcellularLocation>
        <location evidence="1">Mitochondrion</location>
    </subcellularLocation>
    <subcellularLocation>
        <location evidence="2">Peroxisome</location>
    </subcellularLocation>
</comment>
<dbReference type="WBParaSite" id="SBAD_0000289901-mRNA-1">
    <property type="protein sequence ID" value="SBAD_0000289901-mRNA-1"/>
    <property type="gene ID" value="SBAD_0000289901"/>
</dbReference>
<dbReference type="GO" id="GO:0016491">
    <property type="term" value="F:oxidoreductase activity"/>
    <property type="evidence" value="ECO:0007669"/>
    <property type="project" value="UniProtKB-KW"/>
</dbReference>
<reference evidence="11" key="1">
    <citation type="submission" date="2016-06" db="UniProtKB">
        <authorList>
            <consortium name="WormBaseParasite"/>
        </authorList>
    </citation>
    <scope>IDENTIFICATION</scope>
</reference>
<dbReference type="InterPro" id="IPR051935">
    <property type="entry name" value="HSDL2"/>
</dbReference>
<dbReference type="Proteomes" id="UP000270296">
    <property type="component" value="Unassembled WGS sequence"/>
</dbReference>
<organism evidence="11">
    <name type="scientific">Soboliphyme baturini</name>
    <dbReference type="NCBI Taxonomy" id="241478"/>
    <lineage>
        <taxon>Eukaryota</taxon>
        <taxon>Metazoa</taxon>
        <taxon>Ecdysozoa</taxon>
        <taxon>Nematoda</taxon>
        <taxon>Enoplea</taxon>
        <taxon>Dorylaimia</taxon>
        <taxon>Dioctophymatida</taxon>
        <taxon>Dioctophymatoidea</taxon>
        <taxon>Soboliphymatidae</taxon>
        <taxon>Soboliphyme</taxon>
    </lineage>
</organism>
<dbReference type="InterPro" id="IPR002347">
    <property type="entry name" value="SDR_fam"/>
</dbReference>
<evidence type="ECO:0000256" key="6">
    <source>
        <dbReference type="ARBA" id="ARBA00023128"/>
    </source>
</evidence>
<keyword evidence="6" id="KW-0496">Mitochondrion</keyword>
<keyword evidence="7" id="KW-0576">Peroxisome</keyword>
<dbReference type="AlphaFoldDB" id="A0A183IGM2"/>
<dbReference type="GO" id="GO:0005777">
    <property type="term" value="C:peroxisome"/>
    <property type="evidence" value="ECO:0007669"/>
    <property type="project" value="UniProtKB-SubCell"/>
</dbReference>
<evidence type="ECO:0000256" key="7">
    <source>
        <dbReference type="ARBA" id="ARBA00023140"/>
    </source>
</evidence>
<keyword evidence="4" id="KW-0521">NADP</keyword>
<evidence type="ECO:0000256" key="4">
    <source>
        <dbReference type="ARBA" id="ARBA00022857"/>
    </source>
</evidence>
<dbReference type="PANTHER" id="PTHR42808:SF3">
    <property type="entry name" value="HYDROXYSTEROID DEHYDROGENASE-LIKE PROTEIN 2"/>
    <property type="match status" value="1"/>
</dbReference>
<dbReference type="PRINTS" id="PR00081">
    <property type="entry name" value="GDHRDH"/>
</dbReference>
<sequence>MFRKLAGKTIFISGASRGIGKSIALTAARDGANIVIAAKTAAPHPKLRGTIHTAADEVRALGGRCLPCVVDVRNEEDVEKAVETAVSTFGGIDALVNNASAISLTGTLATAMKTYDLMQNVNARGTFLVYRVEKCIPYLKKAENPHILNISPPLNMNPKWFRDHIAYTMAKYGMSMCVLGMSEELKPFNIAVNALWPKTAIWTAAMEMLVGGKDMSHKCRKPEIVAEAAYVILNKDARNFTGNFYIDEEVLKEAGIENFDRFAFKPGTRFCHDALFL</sequence>
<dbReference type="GO" id="GO:0005739">
    <property type="term" value="C:mitochondrion"/>
    <property type="evidence" value="ECO:0007669"/>
    <property type="project" value="UniProtKB-SubCell"/>
</dbReference>
<comment type="similarity">
    <text evidence="3">Belongs to the short-chain dehydrogenases/reductases (SDR) family.</text>
</comment>
<dbReference type="InterPro" id="IPR036291">
    <property type="entry name" value="NAD(P)-bd_dom_sf"/>
</dbReference>
<reference evidence="9 10" key="2">
    <citation type="submission" date="2018-11" db="EMBL/GenBank/DDBJ databases">
        <authorList>
            <consortium name="Pathogen Informatics"/>
        </authorList>
    </citation>
    <scope>NUCLEOTIDE SEQUENCE [LARGE SCALE GENOMIC DNA]</scope>
</reference>
<dbReference type="Gene3D" id="3.40.50.720">
    <property type="entry name" value="NAD(P)-binding Rossmann-like Domain"/>
    <property type="match status" value="1"/>
</dbReference>
<gene>
    <name evidence="9" type="ORF">SBAD_LOCUS2767</name>
</gene>
<evidence type="ECO:0000256" key="8">
    <source>
        <dbReference type="ARBA" id="ARBA00040243"/>
    </source>
</evidence>
<accession>A0A183IGM2</accession>
<dbReference type="NCBIfam" id="NF006133">
    <property type="entry name" value="PRK08278.1"/>
    <property type="match status" value="1"/>
</dbReference>
<protein>
    <recommendedName>
        <fullName evidence="8">Hydroxysteroid dehydrogenase-like protein 2</fullName>
    </recommendedName>
</protein>
<proteinExistence type="inferred from homology"/>
<dbReference type="SUPFAM" id="SSF51735">
    <property type="entry name" value="NAD(P)-binding Rossmann-fold domains"/>
    <property type="match status" value="1"/>
</dbReference>
<dbReference type="PANTHER" id="PTHR42808">
    <property type="entry name" value="HYDROXYSTEROID DEHYDROGENASE-LIKE PROTEIN 2"/>
    <property type="match status" value="1"/>
</dbReference>
<dbReference type="FunFam" id="3.40.50.720:FF:000301">
    <property type="entry name" value="Hydroxysteroid dehydrogenase like 2"/>
    <property type="match status" value="1"/>
</dbReference>
<name>A0A183IGM2_9BILA</name>
<evidence type="ECO:0000313" key="10">
    <source>
        <dbReference type="Proteomes" id="UP000270296"/>
    </source>
</evidence>
<evidence type="ECO:0000256" key="5">
    <source>
        <dbReference type="ARBA" id="ARBA00023002"/>
    </source>
</evidence>
<evidence type="ECO:0000256" key="2">
    <source>
        <dbReference type="ARBA" id="ARBA00004275"/>
    </source>
</evidence>
<keyword evidence="10" id="KW-1185">Reference proteome</keyword>
<dbReference type="CDD" id="cd09762">
    <property type="entry name" value="HSDL2_SDR_c"/>
    <property type="match status" value="1"/>
</dbReference>
<dbReference type="OrthoDB" id="5327538at2759"/>
<dbReference type="Pfam" id="PF00106">
    <property type="entry name" value="adh_short"/>
    <property type="match status" value="1"/>
</dbReference>
<evidence type="ECO:0000313" key="9">
    <source>
        <dbReference type="EMBL" id="VDO98832.1"/>
    </source>
</evidence>
<evidence type="ECO:0000256" key="1">
    <source>
        <dbReference type="ARBA" id="ARBA00004173"/>
    </source>
</evidence>
<evidence type="ECO:0000313" key="11">
    <source>
        <dbReference type="WBParaSite" id="SBAD_0000289901-mRNA-1"/>
    </source>
</evidence>
<dbReference type="EMBL" id="UZAM01007392">
    <property type="protein sequence ID" value="VDO98832.1"/>
    <property type="molecule type" value="Genomic_DNA"/>
</dbReference>
<keyword evidence="5" id="KW-0560">Oxidoreductase</keyword>
<evidence type="ECO:0000256" key="3">
    <source>
        <dbReference type="ARBA" id="ARBA00006484"/>
    </source>
</evidence>